<dbReference type="SUPFAM" id="SSF51556">
    <property type="entry name" value="Metallo-dependent hydrolases"/>
    <property type="match status" value="1"/>
</dbReference>
<dbReference type="Gene3D" id="3.30.1490.130">
    <property type="entry name" value="D-aminoacylase. Domain 3"/>
    <property type="match status" value="1"/>
</dbReference>
<accession>A0A1I4SLX7</accession>
<dbReference type="Proteomes" id="UP000199144">
    <property type="component" value="Unassembled WGS sequence"/>
</dbReference>
<evidence type="ECO:0000259" key="1">
    <source>
        <dbReference type="Pfam" id="PF07969"/>
    </source>
</evidence>
<dbReference type="Pfam" id="PF07969">
    <property type="entry name" value="Amidohydro_3"/>
    <property type="match status" value="2"/>
</dbReference>
<dbReference type="Gene3D" id="2.30.40.10">
    <property type="entry name" value="Urease, subunit C, domain 1"/>
    <property type="match status" value="1"/>
</dbReference>
<dbReference type="OrthoDB" id="9815027at2"/>
<protein>
    <submittedName>
        <fullName evidence="2">N-acyl-D-glutamate deacylase</fullName>
    </submittedName>
</protein>
<dbReference type="GO" id="GO:0006145">
    <property type="term" value="P:purine nucleobase catabolic process"/>
    <property type="evidence" value="ECO:0007669"/>
    <property type="project" value="TreeGrafter"/>
</dbReference>
<feature type="domain" description="Amidohydrolase 3" evidence="1">
    <location>
        <begin position="44"/>
        <end position="248"/>
    </location>
</feature>
<evidence type="ECO:0000313" key="3">
    <source>
        <dbReference type="Proteomes" id="UP000199144"/>
    </source>
</evidence>
<sequence>MQHDLLIRNGRVIDPETGFDDICDIAVRRDKIVAVGRDLGESAREIDATGLIVAPGFIDIHAHGQSVAADRMQAFDGVTTSLELEVGALPVAAWYAAHADVPRVLNYGTSAAWIFARRAAFGGFLLDGAAHPIDQLGKAADDNSWSVAAAGDAQTNALVGLTRQGLEEGGIGIGIPNGYAPGAGIKELTRICDLAAEFNCPTFTHIAFASNIDPQSSIESYVRLIGLAGATGAHMHICHMNSTSLMDIERVVELIVKAQQMGLPVTTEAYPYGAGSTVVGAGFFADPEFTRKSGTDYSTIELVKNHHRFTGRDDLLKASEDNPSDLVVWHFLDVEANDHHRRLLDASVTYPGGSIASDAMPWIEPDGSIYAGMEWPLPDQALSHPRSSGTFTRFLREYVRERETMPLIEAIAKCTLYPARVIEGRAPQIAQKARLRAGFDADIVIFDLERVTDRATFKNMNQPSEGVVHLLIAGQPVITDGVLDTSANPGRPIRAAIT</sequence>
<dbReference type="GO" id="GO:0004038">
    <property type="term" value="F:allantoinase activity"/>
    <property type="evidence" value="ECO:0007669"/>
    <property type="project" value="TreeGrafter"/>
</dbReference>
<dbReference type="AlphaFoldDB" id="A0A1I4SLX7"/>
<dbReference type="STRING" id="254406.SAMN04488042_11170"/>
<dbReference type="PANTHER" id="PTHR43668">
    <property type="entry name" value="ALLANTOINASE"/>
    <property type="match status" value="1"/>
</dbReference>
<organism evidence="2 3">
    <name type="scientific">Shimia aestuarii</name>
    <dbReference type="NCBI Taxonomy" id="254406"/>
    <lineage>
        <taxon>Bacteria</taxon>
        <taxon>Pseudomonadati</taxon>
        <taxon>Pseudomonadota</taxon>
        <taxon>Alphaproteobacteria</taxon>
        <taxon>Rhodobacterales</taxon>
        <taxon>Roseobacteraceae</taxon>
    </lineage>
</organism>
<dbReference type="SUPFAM" id="SSF51338">
    <property type="entry name" value="Composite domain of metallo-dependent hydrolases"/>
    <property type="match status" value="1"/>
</dbReference>
<dbReference type="Gene3D" id="3.20.20.140">
    <property type="entry name" value="Metal-dependent hydrolases"/>
    <property type="match status" value="1"/>
</dbReference>
<dbReference type="InterPro" id="IPR013108">
    <property type="entry name" value="Amidohydro_3"/>
</dbReference>
<gene>
    <name evidence="2" type="ORF">SAMN04488042_11170</name>
</gene>
<proteinExistence type="predicted"/>
<dbReference type="EMBL" id="FOTQ01000011">
    <property type="protein sequence ID" value="SFM65424.1"/>
    <property type="molecule type" value="Genomic_DNA"/>
</dbReference>
<dbReference type="InterPro" id="IPR011059">
    <property type="entry name" value="Metal-dep_hydrolase_composite"/>
</dbReference>
<feature type="domain" description="Amidohydrolase 3" evidence="1">
    <location>
        <begin position="381"/>
        <end position="478"/>
    </location>
</feature>
<dbReference type="GO" id="GO:0016811">
    <property type="term" value="F:hydrolase activity, acting on carbon-nitrogen (but not peptide) bonds, in linear amides"/>
    <property type="evidence" value="ECO:0007669"/>
    <property type="project" value="InterPro"/>
</dbReference>
<name>A0A1I4SLX7_9RHOB</name>
<dbReference type="InterPro" id="IPR032466">
    <property type="entry name" value="Metal_Hydrolase"/>
</dbReference>
<reference evidence="2 3" key="1">
    <citation type="submission" date="2016-10" db="EMBL/GenBank/DDBJ databases">
        <authorList>
            <person name="de Groot N.N."/>
        </authorList>
    </citation>
    <scope>NUCLEOTIDE SEQUENCE [LARGE SCALE GENOMIC DNA]</scope>
    <source>
        <strain evidence="2 3">DSM 15283</strain>
    </source>
</reference>
<dbReference type="RefSeq" id="WP_093096367.1">
    <property type="nucleotide sequence ID" value="NZ_FOTQ01000011.1"/>
</dbReference>
<keyword evidence="3" id="KW-1185">Reference proteome</keyword>
<dbReference type="InterPro" id="IPR050138">
    <property type="entry name" value="DHOase/Allantoinase_Hydrolase"/>
</dbReference>
<dbReference type="NCBIfam" id="NF006560">
    <property type="entry name" value="PRK09061.1"/>
    <property type="match status" value="1"/>
</dbReference>
<dbReference type="GO" id="GO:0005737">
    <property type="term" value="C:cytoplasm"/>
    <property type="evidence" value="ECO:0007669"/>
    <property type="project" value="TreeGrafter"/>
</dbReference>
<dbReference type="PANTHER" id="PTHR43668:SF2">
    <property type="entry name" value="ALLANTOINASE"/>
    <property type="match status" value="1"/>
</dbReference>
<evidence type="ECO:0000313" key="2">
    <source>
        <dbReference type="EMBL" id="SFM65424.1"/>
    </source>
</evidence>
<dbReference type="InterPro" id="IPR023100">
    <property type="entry name" value="D-aminoacylase_insert_dom_sf"/>
</dbReference>